<dbReference type="InterPro" id="IPR037050">
    <property type="entry name" value="DUF1254_sf"/>
</dbReference>
<dbReference type="EMBL" id="SGXM01000004">
    <property type="protein sequence ID" value="RZT36678.1"/>
    <property type="molecule type" value="Genomic_DNA"/>
</dbReference>
<dbReference type="RefSeq" id="WP_130392314.1">
    <property type="nucleotide sequence ID" value="NZ_SGXM01000004.1"/>
</dbReference>
<gene>
    <name evidence="4" type="ORF">EV147_3340</name>
</gene>
<protein>
    <recommendedName>
        <fullName evidence="6">DUF1254 domain-containing protein</fullName>
    </recommendedName>
</protein>
<name>A0A4Q7RUV1_9BURK</name>
<sequence>MLWKNTRLWLLAAAGMAALIQPSHAASDVIATPEQARALAREAYIYGYPAVASYTTLYSQAVDRGDANFKAPLNAIGHATGTFSPRDTAIITPNADTPYSFAWLDLRAEPMVLTLPAVEADRYYSVQLLDIYTHIFGYFGSRENGSKGGRFMVAGPDWKGQVPKGIDGVLRSESQIAYALYRTQLFDDADLARVAEIQKGYTVQPLSAFLRTKPPAAPPAIAWPRPQADTTQGVALFRYLDFLLGLAPAHPSEAALMQRLAAIGVGPGKSFDEKTLKPEIRQAMEAGIADAKADLKTFQTTDIRGGKVTSAQLFGSREQLRNNYMYRYAGAAFGIYGNTADEAFYLNYYTDASGRPLDASQGAHYTLRFARDALPPANAFWSITMYDARTQLLVENPINRYLINSRMLKGLQRDADGGVTLQFRHAAPAGGNQNWLPAPDGPFYAVLRLYMPKPEAVNGQWKKPPMVKAAK</sequence>
<evidence type="ECO:0000256" key="1">
    <source>
        <dbReference type="SAM" id="SignalP"/>
    </source>
</evidence>
<dbReference type="Gene3D" id="2.60.40.1610">
    <property type="entry name" value="Domain of unknown function DUF1254"/>
    <property type="match status" value="1"/>
</dbReference>
<keyword evidence="5" id="KW-1185">Reference proteome</keyword>
<dbReference type="InterPro" id="IPR037049">
    <property type="entry name" value="DUF1214_C_sf"/>
</dbReference>
<feature type="signal peptide" evidence="1">
    <location>
        <begin position="1"/>
        <end position="25"/>
    </location>
</feature>
<comment type="caution">
    <text evidence="4">The sequence shown here is derived from an EMBL/GenBank/DDBJ whole genome shotgun (WGS) entry which is preliminary data.</text>
</comment>
<dbReference type="PANTHER" id="PTHR36509:SF2">
    <property type="entry name" value="BLL3101 PROTEIN"/>
    <property type="match status" value="1"/>
</dbReference>
<evidence type="ECO:0000259" key="2">
    <source>
        <dbReference type="Pfam" id="PF06742"/>
    </source>
</evidence>
<evidence type="ECO:0000313" key="5">
    <source>
        <dbReference type="Proteomes" id="UP000291078"/>
    </source>
</evidence>
<feature type="domain" description="DUF1214" evidence="2">
    <location>
        <begin position="342"/>
        <end position="453"/>
    </location>
</feature>
<evidence type="ECO:0000313" key="4">
    <source>
        <dbReference type="EMBL" id="RZT36678.1"/>
    </source>
</evidence>
<accession>A0A4Q7RUV1</accession>
<dbReference type="Pfam" id="PF06863">
    <property type="entry name" value="DUF1254"/>
    <property type="match status" value="1"/>
</dbReference>
<evidence type="ECO:0008006" key="6">
    <source>
        <dbReference type="Google" id="ProtNLM"/>
    </source>
</evidence>
<dbReference type="Proteomes" id="UP000291078">
    <property type="component" value="Unassembled WGS sequence"/>
</dbReference>
<dbReference type="Gene3D" id="2.60.120.600">
    <property type="entry name" value="Domain of unknown function DUF1214, C-terminal domain"/>
    <property type="match status" value="1"/>
</dbReference>
<reference evidence="4 5" key="1">
    <citation type="journal article" date="2015" name="Stand. Genomic Sci.">
        <title>Genomic Encyclopedia of Bacterial and Archaeal Type Strains, Phase III: the genomes of soil and plant-associated and newly described type strains.</title>
        <authorList>
            <person name="Whitman W.B."/>
            <person name="Woyke T."/>
            <person name="Klenk H.P."/>
            <person name="Zhou Y."/>
            <person name="Lilburn T.G."/>
            <person name="Beck B.J."/>
            <person name="De Vos P."/>
            <person name="Vandamme P."/>
            <person name="Eisen J.A."/>
            <person name="Garrity G."/>
            <person name="Hugenholtz P."/>
            <person name="Kyrpides N.C."/>
        </authorList>
    </citation>
    <scope>NUCLEOTIDE SEQUENCE [LARGE SCALE GENOMIC DNA]</scope>
    <source>
        <strain evidence="4 5">ASC-9842</strain>
    </source>
</reference>
<dbReference type="InterPro" id="IPR010621">
    <property type="entry name" value="DUF1214"/>
</dbReference>
<evidence type="ECO:0000259" key="3">
    <source>
        <dbReference type="Pfam" id="PF06863"/>
    </source>
</evidence>
<dbReference type="OrthoDB" id="104565at2"/>
<dbReference type="InterPro" id="IPR010679">
    <property type="entry name" value="DUF1254"/>
</dbReference>
<dbReference type="AlphaFoldDB" id="A0A4Q7RUV1"/>
<proteinExistence type="predicted"/>
<dbReference type="Pfam" id="PF06742">
    <property type="entry name" value="DUF1214"/>
    <property type="match status" value="1"/>
</dbReference>
<keyword evidence="1" id="KW-0732">Signal</keyword>
<feature type="domain" description="DUF1254" evidence="3">
    <location>
        <begin position="74"/>
        <end position="205"/>
    </location>
</feature>
<feature type="chain" id="PRO_5020605412" description="DUF1254 domain-containing protein" evidence="1">
    <location>
        <begin position="26"/>
        <end position="471"/>
    </location>
</feature>
<organism evidence="4 5">
    <name type="scientific">Cupriavidus agavae</name>
    <dbReference type="NCBI Taxonomy" id="1001822"/>
    <lineage>
        <taxon>Bacteria</taxon>
        <taxon>Pseudomonadati</taxon>
        <taxon>Pseudomonadota</taxon>
        <taxon>Betaproteobacteria</taxon>
        <taxon>Burkholderiales</taxon>
        <taxon>Burkholderiaceae</taxon>
        <taxon>Cupriavidus</taxon>
    </lineage>
</organism>
<dbReference type="SUPFAM" id="SSF160935">
    <property type="entry name" value="VPA0735-like"/>
    <property type="match status" value="1"/>
</dbReference>
<dbReference type="PANTHER" id="PTHR36509">
    <property type="entry name" value="BLL3101 PROTEIN"/>
    <property type="match status" value="1"/>
</dbReference>